<protein>
    <submittedName>
        <fullName evidence="6">Glycosyltransferase AER</fullName>
    </submittedName>
</protein>
<keyword evidence="3" id="KW-0808">Transferase</keyword>
<evidence type="ECO:0000256" key="4">
    <source>
        <dbReference type="ARBA" id="ARBA00023180"/>
    </source>
</evidence>
<dbReference type="GO" id="GO:0016763">
    <property type="term" value="F:pentosyltransferase activity"/>
    <property type="evidence" value="ECO:0007669"/>
    <property type="project" value="UniProtKB-ARBA"/>
</dbReference>
<dbReference type="PANTHER" id="PTHR20961">
    <property type="entry name" value="GLYCOSYLTRANSFERASE"/>
    <property type="match status" value="1"/>
</dbReference>
<comment type="caution">
    <text evidence="6">The sequence shown here is derived from an EMBL/GenBank/DDBJ whole genome shotgun (WGS) entry which is preliminary data.</text>
</comment>
<evidence type="ECO:0000313" key="7">
    <source>
        <dbReference type="Proteomes" id="UP001237642"/>
    </source>
</evidence>
<name>A0AAD8HI54_9APIA</name>
<dbReference type="Proteomes" id="UP001237642">
    <property type="component" value="Unassembled WGS sequence"/>
</dbReference>
<evidence type="ECO:0000256" key="1">
    <source>
        <dbReference type="ARBA" id="ARBA00004323"/>
    </source>
</evidence>
<dbReference type="GO" id="GO:0000139">
    <property type="term" value="C:Golgi membrane"/>
    <property type="evidence" value="ECO:0007669"/>
    <property type="project" value="UniProtKB-SubCell"/>
</dbReference>
<reference evidence="6" key="1">
    <citation type="submission" date="2023-02" db="EMBL/GenBank/DDBJ databases">
        <title>Genome of toxic invasive species Heracleum sosnowskyi carries increased number of genes despite the absence of recent whole-genome duplications.</title>
        <authorList>
            <person name="Schelkunov M."/>
            <person name="Shtratnikova V."/>
            <person name="Makarenko M."/>
            <person name="Klepikova A."/>
            <person name="Omelchenko D."/>
            <person name="Novikova G."/>
            <person name="Obukhova E."/>
            <person name="Bogdanov V."/>
            <person name="Penin A."/>
            <person name="Logacheva M."/>
        </authorList>
    </citation>
    <scope>NUCLEOTIDE SEQUENCE</scope>
    <source>
        <strain evidence="6">Hsosn_3</strain>
        <tissue evidence="6">Leaf</tissue>
    </source>
</reference>
<sequence>MAAKLRESVTFLPLKDLRFSNTAMTGNTWFMSSLNDTKEENEAEYLYFPSEVSKGRLLCIKGRDTSDGTKNSYALAWQENLPNNATLLNGLTFVSNTYYNYLNLWHGVCAMTPFVRWTMKNKCMKPDRWVLFHWGELVVKTGSWIQQLMLANYGEFKFEGFDKGDGPYCFEKAVVMRHDLGSMGLDNKLKVYDMMRCKAREFCSLFIPERSMEVDERGLPVIRLTLLMRRGSRSFKNATLVTDIFSRECARVEGCILKVAQSEDLNFCDQVKVMTYTDIVASPHGAQLTNMLFMDRGSSVMEFFPKGWLEHAGVGQYAHHWMANQSGMKHRGAWWDSMGENCPTPKDDRQCFLFHKDGKVGINETYFVEWIGKVLHEVRVSKLEAIKSSITKQVVQNNVCAC</sequence>
<feature type="domain" description="Glycosyltransferase 61 catalytic" evidence="5">
    <location>
        <begin position="208"/>
        <end position="301"/>
    </location>
</feature>
<evidence type="ECO:0000259" key="5">
    <source>
        <dbReference type="Pfam" id="PF04577"/>
    </source>
</evidence>
<reference evidence="6" key="2">
    <citation type="submission" date="2023-05" db="EMBL/GenBank/DDBJ databases">
        <authorList>
            <person name="Schelkunov M.I."/>
        </authorList>
    </citation>
    <scope>NUCLEOTIDE SEQUENCE</scope>
    <source>
        <strain evidence="6">Hsosn_3</strain>
        <tissue evidence="6">Leaf</tissue>
    </source>
</reference>
<keyword evidence="4" id="KW-0325">Glycoprotein</keyword>
<dbReference type="InterPro" id="IPR049625">
    <property type="entry name" value="Glyco_transf_61_cat"/>
</dbReference>
<keyword evidence="7" id="KW-1185">Reference proteome</keyword>
<dbReference type="Pfam" id="PF04577">
    <property type="entry name" value="Glyco_transf_61"/>
    <property type="match status" value="1"/>
</dbReference>
<dbReference type="EMBL" id="JAUIZM010000009">
    <property type="protein sequence ID" value="KAK1367031.1"/>
    <property type="molecule type" value="Genomic_DNA"/>
</dbReference>
<organism evidence="6 7">
    <name type="scientific">Heracleum sosnowskyi</name>
    <dbReference type="NCBI Taxonomy" id="360622"/>
    <lineage>
        <taxon>Eukaryota</taxon>
        <taxon>Viridiplantae</taxon>
        <taxon>Streptophyta</taxon>
        <taxon>Embryophyta</taxon>
        <taxon>Tracheophyta</taxon>
        <taxon>Spermatophyta</taxon>
        <taxon>Magnoliopsida</taxon>
        <taxon>eudicotyledons</taxon>
        <taxon>Gunneridae</taxon>
        <taxon>Pentapetalae</taxon>
        <taxon>asterids</taxon>
        <taxon>campanulids</taxon>
        <taxon>Apiales</taxon>
        <taxon>Apiaceae</taxon>
        <taxon>Apioideae</taxon>
        <taxon>apioid superclade</taxon>
        <taxon>Tordylieae</taxon>
        <taxon>Tordyliinae</taxon>
        <taxon>Heracleum</taxon>
    </lineage>
</organism>
<evidence type="ECO:0000256" key="2">
    <source>
        <dbReference type="ARBA" id="ARBA00022676"/>
    </source>
</evidence>
<dbReference type="PANTHER" id="PTHR20961:SF120">
    <property type="entry name" value="PROTEIN O-LINKED-MANNOSE BETA-1,4-N-ACETYLGLUCOSAMINYLTRANSFERASE 2-LIKE"/>
    <property type="match status" value="1"/>
</dbReference>
<comment type="subcellular location">
    <subcellularLocation>
        <location evidence="1">Golgi apparatus membrane</location>
        <topology evidence="1">Single-pass type II membrane protein</topology>
    </subcellularLocation>
</comment>
<gene>
    <name evidence="6" type="ORF">POM88_042592</name>
</gene>
<proteinExistence type="predicted"/>
<evidence type="ECO:0000313" key="6">
    <source>
        <dbReference type="EMBL" id="KAK1367031.1"/>
    </source>
</evidence>
<dbReference type="InterPro" id="IPR007657">
    <property type="entry name" value="Glycosyltransferase_61"/>
</dbReference>
<dbReference type="AlphaFoldDB" id="A0AAD8HI54"/>
<keyword evidence="2" id="KW-0328">Glycosyltransferase</keyword>
<accession>A0AAD8HI54</accession>
<evidence type="ECO:0000256" key="3">
    <source>
        <dbReference type="ARBA" id="ARBA00022679"/>
    </source>
</evidence>